<evidence type="ECO:0000313" key="11">
    <source>
        <dbReference type="Proteomes" id="UP000694853"/>
    </source>
</evidence>
<evidence type="ECO:0000256" key="4">
    <source>
        <dbReference type="ARBA" id="ARBA00022771"/>
    </source>
</evidence>
<dbReference type="PANTHER" id="PTHR31874:SF55">
    <property type="entry name" value="ZINC FINGER PROTEIN CONSTANS-LIKE 7"/>
    <property type="match status" value="1"/>
</dbReference>
<gene>
    <name evidence="12" type="primary">LOC113867499</name>
</gene>
<dbReference type="PROSITE" id="PS51017">
    <property type="entry name" value="CCT"/>
    <property type="match status" value="1"/>
</dbReference>
<evidence type="ECO:0000256" key="8">
    <source>
        <dbReference type="PROSITE-ProRule" id="PRU00357"/>
    </source>
</evidence>
<dbReference type="InterPro" id="IPR049808">
    <property type="entry name" value="CONSTANS-like_Bbox1"/>
</dbReference>
<name>A0A8B8LQV2_ABRPR</name>
<evidence type="ECO:0000259" key="9">
    <source>
        <dbReference type="PROSITE" id="PS50119"/>
    </source>
</evidence>
<dbReference type="PROSITE" id="PS50119">
    <property type="entry name" value="ZF_BBOX"/>
    <property type="match status" value="1"/>
</dbReference>
<dbReference type="GO" id="GO:0005634">
    <property type="term" value="C:nucleus"/>
    <property type="evidence" value="ECO:0007669"/>
    <property type="project" value="UniProtKB-SubCell"/>
</dbReference>
<evidence type="ECO:0000256" key="3">
    <source>
        <dbReference type="ARBA" id="ARBA00022723"/>
    </source>
</evidence>
<dbReference type="GO" id="GO:0006355">
    <property type="term" value="P:regulation of DNA-templated transcription"/>
    <property type="evidence" value="ECO:0007669"/>
    <property type="project" value="TreeGrafter"/>
</dbReference>
<dbReference type="Proteomes" id="UP000694853">
    <property type="component" value="Unplaced"/>
</dbReference>
<dbReference type="InterPro" id="IPR000315">
    <property type="entry name" value="Znf_B-box"/>
</dbReference>
<organism evidence="11 12">
    <name type="scientific">Abrus precatorius</name>
    <name type="common">Indian licorice</name>
    <name type="synonym">Glycine abrus</name>
    <dbReference type="NCBI Taxonomy" id="3816"/>
    <lineage>
        <taxon>Eukaryota</taxon>
        <taxon>Viridiplantae</taxon>
        <taxon>Streptophyta</taxon>
        <taxon>Embryophyta</taxon>
        <taxon>Tracheophyta</taxon>
        <taxon>Spermatophyta</taxon>
        <taxon>Magnoliopsida</taxon>
        <taxon>eudicotyledons</taxon>
        <taxon>Gunneridae</taxon>
        <taxon>Pentapetalae</taxon>
        <taxon>rosids</taxon>
        <taxon>fabids</taxon>
        <taxon>Fabales</taxon>
        <taxon>Fabaceae</taxon>
        <taxon>Papilionoideae</taxon>
        <taxon>50 kb inversion clade</taxon>
        <taxon>NPAAA clade</taxon>
        <taxon>indigoferoid/millettioid clade</taxon>
        <taxon>Abreae</taxon>
        <taxon>Abrus</taxon>
    </lineage>
</organism>
<evidence type="ECO:0000259" key="10">
    <source>
        <dbReference type="PROSITE" id="PS51017"/>
    </source>
</evidence>
<accession>A0A8B8LQV2</accession>
<dbReference type="KEGG" id="aprc:113867499"/>
<dbReference type="Pfam" id="PF06203">
    <property type="entry name" value="CCT"/>
    <property type="match status" value="1"/>
</dbReference>
<reference evidence="11" key="1">
    <citation type="journal article" date="2019" name="Toxins">
        <title>Detection of Abrin-Like and Prepropulchellin-Like Toxin Genes and Transcripts Using Whole Genome Sequencing and Full-Length Transcript Sequencing of Abrus precatorius.</title>
        <authorList>
            <person name="Hovde B.T."/>
            <person name="Daligault H.E."/>
            <person name="Hanschen E.R."/>
            <person name="Kunde Y.A."/>
            <person name="Johnson M.B."/>
            <person name="Starkenburg S.R."/>
            <person name="Johnson S.L."/>
        </authorList>
    </citation>
    <scope>NUCLEOTIDE SEQUENCE [LARGE SCALE GENOMIC DNA]</scope>
</reference>
<feature type="domain" description="B box-type" evidence="9">
    <location>
        <begin position="10"/>
        <end position="57"/>
    </location>
</feature>
<dbReference type="GO" id="GO:0008270">
    <property type="term" value="F:zinc ion binding"/>
    <property type="evidence" value="ECO:0007669"/>
    <property type="project" value="UniProtKB-KW"/>
</dbReference>
<dbReference type="InterPro" id="IPR010402">
    <property type="entry name" value="CCT_domain"/>
</dbReference>
<dbReference type="PANTHER" id="PTHR31874">
    <property type="entry name" value="CCT MOTIF FAMILY PROTEIN, EXPRESSED"/>
    <property type="match status" value="1"/>
</dbReference>
<evidence type="ECO:0000313" key="12">
    <source>
        <dbReference type="RefSeq" id="XP_027358665.1"/>
    </source>
</evidence>
<evidence type="ECO:0000256" key="7">
    <source>
        <dbReference type="PROSITE-ProRule" id="PRU00024"/>
    </source>
</evidence>
<evidence type="ECO:0000256" key="6">
    <source>
        <dbReference type="ARBA" id="ARBA00023242"/>
    </source>
</evidence>
<reference evidence="12" key="2">
    <citation type="submission" date="2025-08" db="UniProtKB">
        <authorList>
            <consortium name="RefSeq"/>
        </authorList>
    </citation>
    <scope>IDENTIFICATION</scope>
    <source>
        <tissue evidence="12">Young leaves</tissue>
    </source>
</reference>
<feature type="domain" description="CCT" evidence="10">
    <location>
        <begin position="362"/>
        <end position="404"/>
    </location>
</feature>
<proteinExistence type="inferred from homology"/>
<keyword evidence="5" id="KW-0862">Zinc</keyword>
<evidence type="ECO:0000256" key="5">
    <source>
        <dbReference type="ARBA" id="ARBA00022833"/>
    </source>
</evidence>
<dbReference type="InterPro" id="IPR052453">
    <property type="entry name" value="CONSTANS-like_ZF"/>
</dbReference>
<keyword evidence="6 8" id="KW-0539">Nucleus</keyword>
<dbReference type="OrthoDB" id="153872at2759"/>
<keyword evidence="4 7" id="KW-0863">Zinc-finger</keyword>
<comment type="similarity">
    <text evidence="2">Belongs to the CONSTANS family.</text>
</comment>
<protein>
    <submittedName>
        <fullName evidence="12">Zinc finger protein CONSTANS-LIKE 16-like isoform X1</fullName>
    </submittedName>
</protein>
<comment type="subcellular location">
    <subcellularLocation>
        <location evidence="1 8">Nucleus</location>
    </subcellularLocation>
</comment>
<evidence type="ECO:0000256" key="1">
    <source>
        <dbReference type="ARBA" id="ARBA00004123"/>
    </source>
</evidence>
<dbReference type="RefSeq" id="XP_027358665.1">
    <property type="nucleotide sequence ID" value="XM_027502864.1"/>
</dbReference>
<dbReference type="CDD" id="cd19821">
    <property type="entry name" value="Bbox1_BBX-like"/>
    <property type="match status" value="1"/>
</dbReference>
<sequence length="412" mass="46872">MKEASALGARTARACDSCLKVRARWYCAADDAFLCHGCDNMVHSANQLACRHERVRLQTVSSKVNYSLTPHHKVAWHSGFTRKARTPRHNSKHLWVQQQQQQPPLHEKEVLFSNTITLPLVPDLGSEEPLLNDETEEQMLCRVPVFDVELYNEVKGERLNLDTTMNNDAVDGEEAFDLDNFSSEFLPSDMDLAEFAVDVESLLENGVDDDSSGHVKGSSELDCKEEDEIDAYVNRLGAKGTMVKVKNEEEFDAETSCHLDSILNMNSESFDWNIIDSSESPQHEKEEKVVSEVGKRKEMFLRLNYEEVITAWDSQGSAWTTGTPPKFDTHDCWPDFLGSSGADVQWCYGEVRGLRGHADGGREARVSRYREKRRTRLFAKKIRYEVRKLNAEKRPRMKGRFVKRTSFVGATA</sequence>
<dbReference type="SMART" id="SM00336">
    <property type="entry name" value="BBOX"/>
    <property type="match status" value="1"/>
</dbReference>
<dbReference type="GeneID" id="113867499"/>
<dbReference type="AlphaFoldDB" id="A0A8B8LQV2"/>
<keyword evidence="3" id="KW-0479">Metal-binding</keyword>
<evidence type="ECO:0000256" key="2">
    <source>
        <dbReference type="ARBA" id="ARBA00010024"/>
    </source>
</evidence>
<keyword evidence="11" id="KW-1185">Reference proteome</keyword>